<sequence length="72" mass="8297">MPSSFTEQMHRRNEHYWDEQSGRRRRREEAMSKAKAALETFGTSDAEDLSRAHGELAQALTDLLTEFERGAV</sequence>
<name>A0A2R4TFV6_9ACTN</name>
<dbReference type="Proteomes" id="UP000244201">
    <property type="component" value="Plasmid pSLUN2"/>
</dbReference>
<geneLocation type="plasmid" evidence="3">
    <name>pslun2</name>
</geneLocation>
<accession>A0A2R4TFV6</accession>
<dbReference type="KEGG" id="slk:SLUN_38975"/>
<dbReference type="RefSeq" id="WP_108155304.1">
    <property type="nucleotide sequence ID" value="NZ_CP026306.1"/>
</dbReference>
<evidence type="ECO:0000313" key="3">
    <source>
        <dbReference type="Proteomes" id="UP000244201"/>
    </source>
</evidence>
<keyword evidence="2" id="KW-0614">Plasmid</keyword>
<dbReference type="AlphaFoldDB" id="A0A2R4TFV6"/>
<proteinExistence type="predicted"/>
<gene>
    <name evidence="2" type="ORF">SLUN_38975</name>
</gene>
<keyword evidence="3" id="KW-1185">Reference proteome</keyword>
<evidence type="ECO:0000256" key="1">
    <source>
        <dbReference type="SAM" id="MobiDB-lite"/>
    </source>
</evidence>
<dbReference type="EMBL" id="CP026306">
    <property type="protein sequence ID" value="AVZ78015.1"/>
    <property type="molecule type" value="Genomic_DNA"/>
</dbReference>
<reference evidence="2 3" key="1">
    <citation type="submission" date="2018-01" db="EMBL/GenBank/DDBJ databases">
        <title>Complete genome sequence of Streptomyces lunaelactis MM109T, a Ferroverdin A producer isolated from cave moonmilk deposits.</title>
        <authorList>
            <person name="Naome A."/>
            <person name="Martinet L."/>
            <person name="Maciejewska M."/>
            <person name="Anderssen S."/>
            <person name="Adam D."/>
            <person name="Tenconi E."/>
            <person name="Deflandre B."/>
            <person name="Arguelles-Arias A."/>
            <person name="Calusinska M."/>
            <person name="Copieters W."/>
            <person name="Karim L."/>
            <person name="Hanikenne M."/>
            <person name="Baurain D."/>
            <person name="van Wezel G."/>
            <person name="Smargiasso N."/>
            <person name="de Pauw E."/>
            <person name="Delfosse P."/>
            <person name="Rigali S."/>
        </authorList>
    </citation>
    <scope>NUCLEOTIDE SEQUENCE [LARGE SCALE GENOMIC DNA]</scope>
    <source>
        <strain evidence="2 3">MM109</strain>
        <plasmid evidence="3">Plasmid pslun2</plasmid>
    </source>
</reference>
<feature type="region of interest" description="Disordered" evidence="1">
    <location>
        <begin position="1"/>
        <end position="31"/>
    </location>
</feature>
<feature type="compositionally biased region" description="Basic and acidic residues" evidence="1">
    <location>
        <begin position="8"/>
        <end position="31"/>
    </location>
</feature>
<organism evidence="2 3">
    <name type="scientific">Streptomyces lunaelactis</name>
    <dbReference type="NCBI Taxonomy" id="1535768"/>
    <lineage>
        <taxon>Bacteria</taxon>
        <taxon>Bacillati</taxon>
        <taxon>Actinomycetota</taxon>
        <taxon>Actinomycetes</taxon>
        <taxon>Kitasatosporales</taxon>
        <taxon>Streptomycetaceae</taxon>
        <taxon>Streptomyces</taxon>
    </lineage>
</organism>
<evidence type="ECO:0000313" key="2">
    <source>
        <dbReference type="EMBL" id="AVZ78015.1"/>
    </source>
</evidence>
<protein>
    <submittedName>
        <fullName evidence="2">Uncharacterized protein</fullName>
    </submittedName>
</protein>
<dbReference type="GeneID" id="55661217"/>